<accession>W7JEY9</accession>
<dbReference type="AlphaFoldDB" id="W7JEY9"/>
<organism evidence="1 2">
    <name type="scientific">Actinokineospora spheciospongiae</name>
    <dbReference type="NCBI Taxonomy" id="909613"/>
    <lineage>
        <taxon>Bacteria</taxon>
        <taxon>Bacillati</taxon>
        <taxon>Actinomycetota</taxon>
        <taxon>Actinomycetes</taxon>
        <taxon>Pseudonocardiales</taxon>
        <taxon>Pseudonocardiaceae</taxon>
        <taxon>Actinokineospora</taxon>
    </lineage>
</organism>
<reference evidence="1 2" key="1">
    <citation type="journal article" date="2014" name="Genome Announc.">
        <title>Draft Genome Sequence of the Antitrypanosomally Active Sponge-Associated Bacterium Actinokineospora sp. Strain EG49.</title>
        <authorList>
            <person name="Harjes J."/>
            <person name="Ryu T."/>
            <person name="Abdelmohsen U.R."/>
            <person name="Moitinho-Silva L."/>
            <person name="Horn H."/>
            <person name="Ravasi T."/>
            <person name="Hentschel U."/>
        </authorList>
    </citation>
    <scope>NUCLEOTIDE SEQUENCE [LARGE SCALE GENOMIC DNA]</scope>
    <source>
        <strain evidence="1 2">EG49</strain>
    </source>
</reference>
<dbReference type="Proteomes" id="UP000019277">
    <property type="component" value="Unassembled WGS sequence"/>
</dbReference>
<evidence type="ECO:0000313" key="2">
    <source>
        <dbReference type="Proteomes" id="UP000019277"/>
    </source>
</evidence>
<evidence type="ECO:0000313" key="1">
    <source>
        <dbReference type="EMBL" id="EWC64554.1"/>
    </source>
</evidence>
<sequence length="343" mass="38823">MVKLIYLFLGCHDLGRAEKMDWEFVFQVEETTCSIASEKFGLRVYVDRDSVADEVEAEKLFQRILQATVKGQKVVEKELLEPIGKEQVNAGDVVVGNQYHRLREAYLYFRDGAEIAFRGDGRVEVQRDADDASNILRGALAEWRRQANADAEGWWNTFAMIMAYFSLLEHTLVGCLAFADFDPEEETVTGFIGLNWGDKFKRLFDLDADLVAQKKYEALRDLAETYRNTYGHGGFDKRGATVHFHVPGVGVIPATLSKISKTPHFGLVPAVVEDYNRICAVLDDFDAWIAAGAYRNAIMWIEHGMDYAFDARSRAEVAANAGTFDAYLEAMSYRLDQAMNMDW</sequence>
<proteinExistence type="predicted"/>
<dbReference type="EMBL" id="AYXG01000004">
    <property type="protein sequence ID" value="EWC64554.1"/>
    <property type="molecule type" value="Genomic_DNA"/>
</dbReference>
<gene>
    <name evidence="1" type="ORF">UO65_0161</name>
</gene>
<dbReference type="eggNOG" id="ENOG5030TPP">
    <property type="taxonomic scope" value="Bacteria"/>
</dbReference>
<name>W7JEY9_9PSEU</name>
<protein>
    <submittedName>
        <fullName evidence="1">Uncharacterized protein</fullName>
    </submittedName>
</protein>
<comment type="caution">
    <text evidence="1">The sequence shown here is derived from an EMBL/GenBank/DDBJ whole genome shotgun (WGS) entry which is preliminary data.</text>
</comment>
<keyword evidence="2" id="KW-1185">Reference proteome</keyword>